<evidence type="ECO:0000256" key="4">
    <source>
        <dbReference type="ARBA" id="ARBA00022729"/>
    </source>
</evidence>
<dbReference type="GO" id="GO:0005102">
    <property type="term" value="F:signaling receptor binding"/>
    <property type="evidence" value="ECO:0007669"/>
    <property type="project" value="TreeGrafter"/>
</dbReference>
<keyword evidence="6 11" id="KW-0472">Membrane</keyword>
<dbReference type="CDD" id="cd13733">
    <property type="entry name" value="SPRY_PRY_C-I_1"/>
    <property type="match status" value="1"/>
</dbReference>
<dbReference type="EMBL" id="JAERUA010000018">
    <property type="protein sequence ID" value="KAI1887414.1"/>
    <property type="molecule type" value="Genomic_DNA"/>
</dbReference>
<evidence type="ECO:0000256" key="1">
    <source>
        <dbReference type="ARBA" id="ARBA00004479"/>
    </source>
</evidence>
<evidence type="ECO:0000256" key="11">
    <source>
        <dbReference type="SAM" id="Phobius"/>
    </source>
</evidence>
<dbReference type="SUPFAM" id="SSF48726">
    <property type="entry name" value="Immunoglobulin"/>
    <property type="match status" value="2"/>
</dbReference>
<dbReference type="SMART" id="SM00406">
    <property type="entry name" value="IGv"/>
    <property type="match status" value="1"/>
</dbReference>
<dbReference type="InterPro" id="IPR013106">
    <property type="entry name" value="Ig_V-set"/>
</dbReference>
<dbReference type="OrthoDB" id="6105938at2759"/>
<dbReference type="Pfam" id="PF22705">
    <property type="entry name" value="C2-set_3"/>
    <property type="match status" value="1"/>
</dbReference>
<dbReference type="InterPro" id="IPR001870">
    <property type="entry name" value="B30.2/SPRY"/>
</dbReference>
<accession>A0A8T3CVV3</accession>
<dbReference type="InterPro" id="IPR050504">
    <property type="entry name" value="IgSF_BTN/MOG"/>
</dbReference>
<dbReference type="SMART" id="SM00409">
    <property type="entry name" value="IG"/>
    <property type="match status" value="1"/>
</dbReference>
<dbReference type="InterPro" id="IPR013783">
    <property type="entry name" value="Ig-like_fold"/>
</dbReference>
<dbReference type="PROSITE" id="PS50835">
    <property type="entry name" value="IG_LIKE"/>
    <property type="match status" value="2"/>
</dbReference>
<dbReference type="GO" id="GO:0050852">
    <property type="term" value="P:T cell receptor signaling pathway"/>
    <property type="evidence" value="ECO:0007669"/>
    <property type="project" value="TreeGrafter"/>
</dbReference>
<evidence type="ECO:0000256" key="8">
    <source>
        <dbReference type="ARBA" id="ARBA00023180"/>
    </source>
</evidence>
<keyword evidence="3 11" id="KW-0812">Transmembrane</keyword>
<name>A0A8T3CVV3_9TELE</name>
<evidence type="ECO:0000256" key="6">
    <source>
        <dbReference type="ARBA" id="ARBA00023136"/>
    </source>
</evidence>
<keyword evidence="7" id="KW-1015">Disulfide bond</keyword>
<dbReference type="Pfam" id="PF13765">
    <property type="entry name" value="PRY"/>
    <property type="match status" value="1"/>
</dbReference>
<keyword evidence="8" id="KW-0325">Glycoprotein</keyword>
<sequence length="517" mass="58332">MPPLGHVKVKDKNEAVKSMGVPDRADETTVFFAEMKGDGSECLCLILLLLNQTPVSRPEKFQVFGPDSPVVAVAGEDVVLPCYLKPNISAEDMTVEWIKLYSKDTLVHLYQEREIRNENQIPSYRGRTALFPEELKKGNVSLRLSRVRGSDEGKYTCLVKLADFYDDASILLQAGAVGSEPEISMEGYRGEGISLLCESKGWRPKPELTWLDSEGHSLSAEDTETHADSEGFYTVRRRIIVQETNTNRFTCNVLLQQLKLEKQTDIHIHAELFPRIHAGIVILSLILAVASISFLAFINYHVSLRRKTELNKEKKEWETACRFAVDVILNPDTAHCQLILSEDGKEVRCGDTRQDVTPNPMRFQLALSVLAKEGYSSGRFYYEVLVGEKIAWTIGVAKESIFTNKAIVPRCPENGFWIVRLRNGTGYITSDICDNPLQLREKPKTVGVYVDYDLGQVSFYNVEARSHIYSFTCCTFTEKLYPYLSPCSNENARNSAPLIISTVRQAEFRTSRAQVDE</sequence>
<reference evidence="14" key="1">
    <citation type="submission" date="2021-01" db="EMBL/GenBank/DDBJ databases">
        <authorList>
            <person name="Zahm M."/>
            <person name="Roques C."/>
            <person name="Cabau C."/>
            <person name="Klopp C."/>
            <person name="Donnadieu C."/>
            <person name="Jouanno E."/>
            <person name="Lampietro C."/>
            <person name="Louis A."/>
            <person name="Herpin A."/>
            <person name="Echchiki A."/>
            <person name="Berthelot C."/>
            <person name="Parey E."/>
            <person name="Roest-Crollius H."/>
            <person name="Braasch I."/>
            <person name="Postlethwait J."/>
            <person name="Bobe J."/>
            <person name="Montfort J."/>
            <person name="Bouchez O."/>
            <person name="Begum T."/>
            <person name="Mejri S."/>
            <person name="Adams A."/>
            <person name="Chen W.-J."/>
            <person name="Guiguen Y."/>
        </authorList>
    </citation>
    <scope>NUCLEOTIDE SEQUENCE</scope>
    <source>
        <tissue evidence="14">Blood</tissue>
    </source>
</reference>
<dbReference type="FunFam" id="2.60.40.10:FF:000088">
    <property type="entry name" value="Butyrophilin subfamily 1 member A1"/>
    <property type="match status" value="1"/>
</dbReference>
<dbReference type="InterPro" id="IPR053896">
    <property type="entry name" value="BTN3A2-like_Ig-C"/>
</dbReference>
<dbReference type="Proteomes" id="UP000829720">
    <property type="component" value="Unassembled WGS sequence"/>
</dbReference>
<evidence type="ECO:0000313" key="14">
    <source>
        <dbReference type="EMBL" id="KAI1887414.1"/>
    </source>
</evidence>
<dbReference type="GO" id="GO:0042110">
    <property type="term" value="P:T cell activation"/>
    <property type="evidence" value="ECO:0007669"/>
    <property type="project" value="UniProtKB-ARBA"/>
</dbReference>
<comment type="similarity">
    <text evidence="10">Belongs to the SKINT family.</text>
</comment>
<evidence type="ECO:0008006" key="16">
    <source>
        <dbReference type="Google" id="ProtNLM"/>
    </source>
</evidence>
<evidence type="ECO:0000256" key="5">
    <source>
        <dbReference type="ARBA" id="ARBA00022989"/>
    </source>
</evidence>
<feature type="domain" description="Ig-like" evidence="13">
    <location>
        <begin position="58"/>
        <end position="159"/>
    </location>
</feature>
<dbReference type="GO" id="GO:0009897">
    <property type="term" value="C:external side of plasma membrane"/>
    <property type="evidence" value="ECO:0007669"/>
    <property type="project" value="TreeGrafter"/>
</dbReference>
<dbReference type="PANTHER" id="PTHR24100">
    <property type="entry name" value="BUTYROPHILIN"/>
    <property type="match status" value="1"/>
</dbReference>
<organism evidence="14 15">
    <name type="scientific">Albula goreensis</name>
    <dbReference type="NCBI Taxonomy" id="1534307"/>
    <lineage>
        <taxon>Eukaryota</taxon>
        <taxon>Metazoa</taxon>
        <taxon>Chordata</taxon>
        <taxon>Craniata</taxon>
        <taxon>Vertebrata</taxon>
        <taxon>Euteleostomi</taxon>
        <taxon>Actinopterygii</taxon>
        <taxon>Neopterygii</taxon>
        <taxon>Teleostei</taxon>
        <taxon>Albuliformes</taxon>
        <taxon>Albulidae</taxon>
        <taxon>Albula</taxon>
    </lineage>
</organism>
<dbReference type="PROSITE" id="PS50188">
    <property type="entry name" value="B302_SPRY"/>
    <property type="match status" value="1"/>
</dbReference>
<dbReference type="InterPro" id="IPR013320">
    <property type="entry name" value="ConA-like_dom_sf"/>
</dbReference>
<comment type="similarity">
    <text evidence="2">Belongs to the immunoglobulin superfamily. BTN/MOG family.</text>
</comment>
<dbReference type="SUPFAM" id="SSF49899">
    <property type="entry name" value="Concanavalin A-like lectins/glucanases"/>
    <property type="match status" value="1"/>
</dbReference>
<evidence type="ECO:0000313" key="15">
    <source>
        <dbReference type="Proteomes" id="UP000829720"/>
    </source>
</evidence>
<dbReference type="InterPro" id="IPR043136">
    <property type="entry name" value="B30.2/SPRY_sf"/>
</dbReference>
<proteinExistence type="inferred from homology"/>
<dbReference type="FunFam" id="2.60.120.920:FF:000004">
    <property type="entry name" value="Butyrophilin subfamily 1 member A1"/>
    <property type="match status" value="1"/>
</dbReference>
<dbReference type="PRINTS" id="PR01407">
    <property type="entry name" value="BUTYPHLNCDUF"/>
</dbReference>
<evidence type="ECO:0000256" key="10">
    <source>
        <dbReference type="ARBA" id="ARBA00038221"/>
    </source>
</evidence>
<dbReference type="FunFam" id="2.60.40.10:FF:000142">
    <property type="entry name" value="V-set domain-containing T-cell activation inhibitor 1"/>
    <property type="match status" value="1"/>
</dbReference>
<protein>
    <recommendedName>
        <fullName evidence="16">Butyrophilin subfamily 1 member A1-like</fullName>
    </recommendedName>
</protein>
<dbReference type="SMART" id="SM00449">
    <property type="entry name" value="SPRY"/>
    <property type="match status" value="1"/>
</dbReference>
<keyword evidence="9" id="KW-0393">Immunoglobulin domain</keyword>
<dbReference type="InterPro" id="IPR003877">
    <property type="entry name" value="SPRY_dom"/>
</dbReference>
<keyword evidence="4" id="KW-0732">Signal</keyword>
<dbReference type="AlphaFoldDB" id="A0A8T3CVV3"/>
<keyword evidence="15" id="KW-1185">Reference proteome</keyword>
<dbReference type="Gene3D" id="2.60.40.10">
    <property type="entry name" value="Immunoglobulins"/>
    <property type="match status" value="2"/>
</dbReference>
<dbReference type="InterPro" id="IPR003599">
    <property type="entry name" value="Ig_sub"/>
</dbReference>
<keyword evidence="5 11" id="KW-1133">Transmembrane helix</keyword>
<feature type="domain" description="Ig-like" evidence="13">
    <location>
        <begin position="190"/>
        <end position="261"/>
    </location>
</feature>
<dbReference type="GO" id="GO:0050863">
    <property type="term" value="P:regulation of T cell activation"/>
    <property type="evidence" value="ECO:0007669"/>
    <property type="project" value="UniProtKB-ARBA"/>
</dbReference>
<dbReference type="GO" id="GO:0001817">
    <property type="term" value="P:regulation of cytokine production"/>
    <property type="evidence" value="ECO:0007669"/>
    <property type="project" value="TreeGrafter"/>
</dbReference>
<comment type="subcellular location">
    <subcellularLocation>
        <location evidence="1">Membrane</location>
        <topology evidence="1">Single-pass type I membrane protein</topology>
    </subcellularLocation>
</comment>
<evidence type="ECO:0000256" key="2">
    <source>
        <dbReference type="ARBA" id="ARBA00007591"/>
    </source>
</evidence>
<dbReference type="Gene3D" id="2.60.120.920">
    <property type="match status" value="1"/>
</dbReference>
<dbReference type="InterPro" id="IPR003879">
    <property type="entry name" value="Butyrophylin_SPRY"/>
</dbReference>
<dbReference type="InterPro" id="IPR007110">
    <property type="entry name" value="Ig-like_dom"/>
</dbReference>
<feature type="domain" description="B30.2/SPRY" evidence="12">
    <location>
        <begin position="307"/>
        <end position="505"/>
    </location>
</feature>
<gene>
    <name evidence="14" type="ORF">AGOR_G00190050</name>
</gene>
<evidence type="ECO:0000256" key="9">
    <source>
        <dbReference type="ARBA" id="ARBA00023319"/>
    </source>
</evidence>
<evidence type="ECO:0000259" key="12">
    <source>
        <dbReference type="PROSITE" id="PS50188"/>
    </source>
</evidence>
<dbReference type="Pfam" id="PF00622">
    <property type="entry name" value="SPRY"/>
    <property type="match status" value="1"/>
</dbReference>
<evidence type="ECO:0000256" key="3">
    <source>
        <dbReference type="ARBA" id="ARBA00022692"/>
    </source>
</evidence>
<feature type="transmembrane region" description="Helical" evidence="11">
    <location>
        <begin position="276"/>
        <end position="298"/>
    </location>
</feature>
<evidence type="ECO:0000256" key="7">
    <source>
        <dbReference type="ARBA" id="ARBA00023157"/>
    </source>
</evidence>
<dbReference type="InterPro" id="IPR036179">
    <property type="entry name" value="Ig-like_dom_sf"/>
</dbReference>
<dbReference type="SMART" id="SM00589">
    <property type="entry name" value="PRY"/>
    <property type="match status" value="1"/>
</dbReference>
<evidence type="ECO:0000259" key="13">
    <source>
        <dbReference type="PROSITE" id="PS50835"/>
    </source>
</evidence>
<dbReference type="Pfam" id="PF07686">
    <property type="entry name" value="V-set"/>
    <property type="match status" value="1"/>
</dbReference>
<dbReference type="PANTHER" id="PTHR24100:SF130">
    <property type="entry name" value="BUTYROPHILIN-LIKE PROTEIN 9"/>
    <property type="match status" value="1"/>
</dbReference>
<dbReference type="GO" id="GO:1903037">
    <property type="term" value="P:regulation of leukocyte cell-cell adhesion"/>
    <property type="evidence" value="ECO:0007669"/>
    <property type="project" value="UniProtKB-ARBA"/>
</dbReference>
<dbReference type="InterPro" id="IPR006574">
    <property type="entry name" value="PRY"/>
</dbReference>
<comment type="caution">
    <text evidence="14">The sequence shown here is derived from an EMBL/GenBank/DDBJ whole genome shotgun (WGS) entry which is preliminary data.</text>
</comment>